<evidence type="ECO:0000313" key="5">
    <source>
        <dbReference type="Proteomes" id="UP000223913"/>
    </source>
</evidence>
<reference evidence="4 5" key="1">
    <citation type="submission" date="2017-10" db="EMBL/GenBank/DDBJ databases">
        <title>The draft genome sequence of Lewinella nigricans NBRC 102662.</title>
        <authorList>
            <person name="Wang K."/>
        </authorList>
    </citation>
    <scope>NUCLEOTIDE SEQUENCE [LARGE SCALE GENOMIC DNA]</scope>
    <source>
        <strain evidence="4 5">NBRC 102662</strain>
    </source>
</reference>
<dbReference type="OrthoDB" id="1490740at2"/>
<name>A0A2D0N0M8_FLAN2</name>
<feature type="coiled-coil region" evidence="2">
    <location>
        <begin position="67"/>
        <end position="97"/>
    </location>
</feature>
<dbReference type="PROSITE" id="PS50005">
    <property type="entry name" value="TPR"/>
    <property type="match status" value="1"/>
</dbReference>
<dbReference type="EMBL" id="PDUD01000045">
    <property type="protein sequence ID" value="PHN02045.1"/>
    <property type="molecule type" value="Genomic_DNA"/>
</dbReference>
<feature type="repeat" description="TPR" evidence="1">
    <location>
        <begin position="467"/>
        <end position="500"/>
    </location>
</feature>
<evidence type="ECO:0000313" key="4">
    <source>
        <dbReference type="EMBL" id="PHN02045.1"/>
    </source>
</evidence>
<dbReference type="Proteomes" id="UP000223913">
    <property type="component" value="Unassembled WGS sequence"/>
</dbReference>
<keyword evidence="2" id="KW-0175">Coiled coil</keyword>
<evidence type="ECO:0000256" key="2">
    <source>
        <dbReference type="SAM" id="Coils"/>
    </source>
</evidence>
<dbReference type="AlphaFoldDB" id="A0A2D0N0M8"/>
<evidence type="ECO:0000256" key="1">
    <source>
        <dbReference type="PROSITE-ProRule" id="PRU00339"/>
    </source>
</evidence>
<gene>
    <name evidence="4" type="ORF">CRP01_33965</name>
</gene>
<keyword evidence="3" id="KW-0732">Signal</keyword>
<evidence type="ECO:0008006" key="6">
    <source>
        <dbReference type="Google" id="ProtNLM"/>
    </source>
</evidence>
<keyword evidence="5" id="KW-1185">Reference proteome</keyword>
<sequence>MLRSLIPCFLLSLLTLGFAGAQTYIPTDYSNRKISFKTTGETSTPSKIRMYLAPTSENEGGGLTYVMEEIRATAKKLERQKVKRKRQKKAIELIRDEVENRYLRSYRGLADFSSLFKARQYNELTAAALISMLLDELAMEHELYWEQGQAKITLEDGTLLPIDQWGKNRPARRAREEEQSHLLNVLDALQLGPENSLHRAMVTPYSAGAEKRSLLPAELTGMLFYRRALDFYAKGKATAAVEALERARTYYTDPKLDLVRYAILYRQASESGQDSTMVEPLFELYSLHPRSEISLELVRRFAQLAEYYLLRENDQPSFERLYDQYRRVFSGQLAILQQLKEIYFIEMAQFHAGRHEPHQVTTYLDSLSHYRPNDPKIQAILTPLLLRSLCNQKDPDEGLKIVEEYRRDYPFLRNEALFLDMELCYRAERTRRAFDGEDEARGRECLEAFEQVLAQAGLTPRSESWITTAYTSASAYYFRNADYVNARWLIQRALALIPDDQFLLHRKDVLQNY</sequence>
<comment type="caution">
    <text evidence="4">The sequence shown here is derived from an EMBL/GenBank/DDBJ whole genome shotgun (WGS) entry which is preliminary data.</text>
</comment>
<dbReference type="InterPro" id="IPR019734">
    <property type="entry name" value="TPR_rpt"/>
</dbReference>
<feature type="chain" id="PRO_5012293793" description="Tetratricopeptide repeat protein" evidence="3">
    <location>
        <begin position="22"/>
        <end position="513"/>
    </location>
</feature>
<dbReference type="RefSeq" id="WP_099154538.1">
    <property type="nucleotide sequence ID" value="NZ_PDUD01000045.1"/>
</dbReference>
<keyword evidence="1" id="KW-0802">TPR repeat</keyword>
<feature type="signal peptide" evidence="3">
    <location>
        <begin position="1"/>
        <end position="21"/>
    </location>
</feature>
<organism evidence="4 5">
    <name type="scientific">Flavilitoribacter nigricans (strain ATCC 23147 / DSM 23189 / NBRC 102662 / NCIMB 1420 / SS-2)</name>
    <name type="common">Lewinella nigricans</name>
    <dbReference type="NCBI Taxonomy" id="1122177"/>
    <lineage>
        <taxon>Bacteria</taxon>
        <taxon>Pseudomonadati</taxon>
        <taxon>Bacteroidota</taxon>
        <taxon>Saprospiria</taxon>
        <taxon>Saprospirales</taxon>
        <taxon>Lewinellaceae</taxon>
        <taxon>Flavilitoribacter</taxon>
    </lineage>
</organism>
<accession>A0A2D0N0M8</accession>
<proteinExistence type="predicted"/>
<evidence type="ECO:0000256" key="3">
    <source>
        <dbReference type="SAM" id="SignalP"/>
    </source>
</evidence>
<protein>
    <recommendedName>
        <fullName evidence="6">Tetratricopeptide repeat protein</fullName>
    </recommendedName>
</protein>